<organism evidence="2 3">
    <name type="scientific">Pseudalkalibacillus berkeleyi</name>
    <dbReference type="NCBI Taxonomy" id="1069813"/>
    <lineage>
        <taxon>Bacteria</taxon>
        <taxon>Bacillati</taxon>
        <taxon>Bacillota</taxon>
        <taxon>Bacilli</taxon>
        <taxon>Bacillales</taxon>
        <taxon>Fictibacillaceae</taxon>
        <taxon>Pseudalkalibacillus</taxon>
    </lineage>
</organism>
<name>A0ABS9H138_9BACL</name>
<protein>
    <submittedName>
        <fullName evidence="2">NERD domain-containing protein</fullName>
    </submittedName>
</protein>
<dbReference type="RefSeq" id="WP_236337875.1">
    <property type="nucleotide sequence ID" value="NZ_JAKIJS010000001.1"/>
</dbReference>
<proteinExistence type="predicted"/>
<evidence type="ECO:0000313" key="2">
    <source>
        <dbReference type="EMBL" id="MCF6138718.1"/>
    </source>
</evidence>
<feature type="domain" description="NERD" evidence="1">
    <location>
        <begin position="11"/>
        <end position="126"/>
    </location>
</feature>
<accession>A0ABS9H138</accession>
<dbReference type="Proteomes" id="UP001649381">
    <property type="component" value="Unassembled WGS sequence"/>
</dbReference>
<dbReference type="PROSITE" id="PS50965">
    <property type="entry name" value="NERD"/>
    <property type="match status" value="1"/>
</dbReference>
<evidence type="ECO:0000259" key="1">
    <source>
        <dbReference type="PROSITE" id="PS50965"/>
    </source>
</evidence>
<comment type="caution">
    <text evidence="2">The sequence shown here is derived from an EMBL/GenBank/DDBJ whole genome shotgun (WGS) entry which is preliminary data.</text>
</comment>
<dbReference type="Pfam" id="PF08378">
    <property type="entry name" value="NERD"/>
    <property type="match status" value="1"/>
</dbReference>
<keyword evidence="3" id="KW-1185">Reference proteome</keyword>
<dbReference type="InterPro" id="IPR011528">
    <property type="entry name" value="NERD"/>
</dbReference>
<reference evidence="2 3" key="1">
    <citation type="submission" date="2022-01" db="EMBL/GenBank/DDBJ databases">
        <title>Alkalihalobacillus sp. EGI L200015, a novel bacterium isolated from a salt lake sediment.</title>
        <authorList>
            <person name="Gao L."/>
            <person name="Fang B.-Z."/>
            <person name="Li W.-J."/>
        </authorList>
    </citation>
    <scope>NUCLEOTIDE SEQUENCE [LARGE SCALE GENOMIC DNA]</scope>
    <source>
        <strain evidence="2 3">KCTC 12718</strain>
    </source>
</reference>
<sequence length="290" mass="33832">MIEIDLAKHKTGYRGELTLGYYLAYLPPKETSIFNGLRLFDTLHFFQMDTVILTPTFILIVEVKNISGRVKFDDVKQMIRTLDGKEEGFLNPFLQVEWQKEKLKRWLDQHKFPEIPIKHHIVISNPSTIIEPSAHIPTNLTPAANIYFAIEDLKNAHPIEVMKKEQIRKLSRLFIKKHTPYVPDVMEKYKLIKEDLRTGIYCPACKQLAIKRKQGRWVCSECEIDRENAHIEVLKEYKLLLGPTISAAEFQWFAGLPSQLMARRILQSMDLQVIGKNKGTRYVLPNWDDR</sequence>
<evidence type="ECO:0000313" key="3">
    <source>
        <dbReference type="Proteomes" id="UP001649381"/>
    </source>
</evidence>
<gene>
    <name evidence="2" type="ORF">L2716_13360</name>
</gene>
<dbReference type="EMBL" id="JAKIJS010000001">
    <property type="protein sequence ID" value="MCF6138718.1"/>
    <property type="molecule type" value="Genomic_DNA"/>
</dbReference>